<dbReference type="SUPFAM" id="SSF54909">
    <property type="entry name" value="Dimeric alpha+beta barrel"/>
    <property type="match status" value="1"/>
</dbReference>
<evidence type="ECO:0000259" key="1">
    <source>
        <dbReference type="Pfam" id="PF07045"/>
    </source>
</evidence>
<dbReference type="EMBL" id="FOEP01000012">
    <property type="protein sequence ID" value="SEQ75551.1"/>
    <property type="molecule type" value="Genomic_DNA"/>
</dbReference>
<dbReference type="Pfam" id="PF07045">
    <property type="entry name" value="DUF1330"/>
    <property type="match status" value="1"/>
</dbReference>
<dbReference type="RefSeq" id="WP_090270630.1">
    <property type="nucleotide sequence ID" value="NZ_FOEP01000012.1"/>
</dbReference>
<evidence type="ECO:0000313" key="3">
    <source>
        <dbReference type="Proteomes" id="UP000198634"/>
    </source>
</evidence>
<protein>
    <submittedName>
        <fullName evidence="2">Uncharacterized conserved protein, DUF1330 family</fullName>
    </submittedName>
</protein>
<keyword evidence="3" id="KW-1185">Reference proteome</keyword>
<dbReference type="AlphaFoldDB" id="A0A1H9ILD4"/>
<organism evidence="2 3">
    <name type="scientific">Thalassovita taeanensis</name>
    <dbReference type="NCBI Taxonomy" id="657014"/>
    <lineage>
        <taxon>Bacteria</taxon>
        <taxon>Pseudomonadati</taxon>
        <taxon>Pseudomonadota</taxon>
        <taxon>Alphaproteobacteria</taxon>
        <taxon>Rhodobacterales</taxon>
        <taxon>Roseobacteraceae</taxon>
        <taxon>Thalassovita</taxon>
    </lineage>
</organism>
<feature type="domain" description="DUF1330" evidence="1">
    <location>
        <begin position="3"/>
        <end position="92"/>
    </location>
</feature>
<sequence length="93" mass="9799">MIYAYVHMHLTDMTALAAYREKAGAALAKHGGAVLSAAPQPTALEGKLPLPDMAVILSFPDKEHALAWIDDPELTAVHALRQAAGDVSVILIG</sequence>
<dbReference type="Gene3D" id="3.30.70.100">
    <property type="match status" value="1"/>
</dbReference>
<dbReference type="Proteomes" id="UP000198634">
    <property type="component" value="Unassembled WGS sequence"/>
</dbReference>
<proteinExistence type="predicted"/>
<dbReference type="OrthoDB" id="9806380at2"/>
<accession>A0A1H9ILD4</accession>
<evidence type="ECO:0000313" key="2">
    <source>
        <dbReference type="EMBL" id="SEQ75551.1"/>
    </source>
</evidence>
<dbReference type="InterPro" id="IPR010753">
    <property type="entry name" value="DUF1330"/>
</dbReference>
<reference evidence="2 3" key="1">
    <citation type="submission" date="2016-10" db="EMBL/GenBank/DDBJ databases">
        <authorList>
            <person name="de Groot N.N."/>
        </authorList>
    </citation>
    <scope>NUCLEOTIDE SEQUENCE [LARGE SCALE GENOMIC DNA]</scope>
    <source>
        <strain evidence="2 3">DSM 22007</strain>
    </source>
</reference>
<name>A0A1H9ILD4_9RHOB</name>
<gene>
    <name evidence="2" type="ORF">SAMN04488092_11287</name>
</gene>
<dbReference type="InterPro" id="IPR011008">
    <property type="entry name" value="Dimeric_a/b-barrel"/>
</dbReference>
<dbReference type="PANTHER" id="PTHR41521">
    <property type="match status" value="1"/>
</dbReference>
<dbReference type="PANTHER" id="PTHR41521:SF4">
    <property type="entry name" value="BLR0684 PROTEIN"/>
    <property type="match status" value="1"/>
</dbReference>